<evidence type="ECO:0000313" key="2">
    <source>
        <dbReference type="EMBL" id="CAF4757906.1"/>
    </source>
</evidence>
<evidence type="ECO:0008006" key="4">
    <source>
        <dbReference type="Google" id="ProtNLM"/>
    </source>
</evidence>
<dbReference type="Gene3D" id="3.40.50.720">
    <property type="entry name" value="NAD(P)-binding Rossmann-like Domain"/>
    <property type="match status" value="1"/>
</dbReference>
<proteinExistence type="predicted"/>
<dbReference type="PANTHER" id="PTHR43157:SF31">
    <property type="entry name" value="PHOSPHATIDYLINOSITOL-GLYCAN BIOSYNTHESIS CLASS F PROTEIN"/>
    <property type="match status" value="1"/>
</dbReference>
<gene>
    <name evidence="2" type="ORF">PMACD_LOCUS1131</name>
</gene>
<evidence type="ECO:0000313" key="3">
    <source>
        <dbReference type="Proteomes" id="UP000663880"/>
    </source>
</evidence>
<dbReference type="SUPFAM" id="SSF51735">
    <property type="entry name" value="NAD(P)-binding Rossmann-fold domains"/>
    <property type="match status" value="1"/>
</dbReference>
<name>A0A821LY97_9NEOP</name>
<dbReference type="PANTHER" id="PTHR43157">
    <property type="entry name" value="PHOSPHATIDYLINOSITOL-GLYCAN BIOSYNTHESIS CLASS F PROTEIN-RELATED"/>
    <property type="match status" value="1"/>
</dbReference>
<dbReference type="InterPro" id="IPR002347">
    <property type="entry name" value="SDR_fam"/>
</dbReference>
<reference evidence="2" key="1">
    <citation type="submission" date="2021-02" db="EMBL/GenBank/DDBJ databases">
        <authorList>
            <person name="Steward A R."/>
        </authorList>
    </citation>
    <scope>NUCLEOTIDE SEQUENCE</scope>
</reference>
<sequence length="374" mass="42672">MIYRTLFVRYSTFYGTDRGLKKLKYNKLQEWVGDRLKNFEFVRIHGPTAEEVIKDVDLSNKTCLITGANSGIGLEVTRCLNAHDCKLLMACRNSYEASVVAKNVCEKKENIKLYELNLASLASVKKCSDMILKNEKKLDIVILNAATFGLPWTLTEDGLETTFQVNYLAQFFLIMTLEGILAPDARVVFTGAESHRNIKWPIEKILSPTLEDISLPREQYTSIKAYNISKLCCLLAMHYLGYRWLNTNISVLTAHPGTFIKTRLSRNWWVYEMLYTAMLPFSKNVKQGASTVIYSAISPELEGLSAIYLKDCRRCNESSMARDTQLSFKLQDLTRDVIRDRVLGFDYSIVKPEVIQKDIGKEPVEETFASHYTG</sequence>
<organism evidence="2 3">
    <name type="scientific">Pieris macdunnoughi</name>
    <dbReference type="NCBI Taxonomy" id="345717"/>
    <lineage>
        <taxon>Eukaryota</taxon>
        <taxon>Metazoa</taxon>
        <taxon>Ecdysozoa</taxon>
        <taxon>Arthropoda</taxon>
        <taxon>Hexapoda</taxon>
        <taxon>Insecta</taxon>
        <taxon>Pterygota</taxon>
        <taxon>Neoptera</taxon>
        <taxon>Endopterygota</taxon>
        <taxon>Lepidoptera</taxon>
        <taxon>Glossata</taxon>
        <taxon>Ditrysia</taxon>
        <taxon>Papilionoidea</taxon>
        <taxon>Pieridae</taxon>
        <taxon>Pierinae</taxon>
        <taxon>Pieris</taxon>
    </lineage>
</organism>
<accession>A0A821LY97</accession>
<dbReference type="OrthoDB" id="9989144at2759"/>
<dbReference type="EMBL" id="CAJOBZ010000002">
    <property type="protein sequence ID" value="CAF4757906.1"/>
    <property type="molecule type" value="Genomic_DNA"/>
</dbReference>
<dbReference type="GO" id="GO:0016491">
    <property type="term" value="F:oxidoreductase activity"/>
    <property type="evidence" value="ECO:0007669"/>
    <property type="project" value="UniProtKB-KW"/>
</dbReference>
<comment type="caution">
    <text evidence="2">The sequence shown here is derived from an EMBL/GenBank/DDBJ whole genome shotgun (WGS) entry which is preliminary data.</text>
</comment>
<evidence type="ECO:0000256" key="1">
    <source>
        <dbReference type="ARBA" id="ARBA00023002"/>
    </source>
</evidence>
<keyword evidence="1" id="KW-0560">Oxidoreductase</keyword>
<keyword evidence="3" id="KW-1185">Reference proteome</keyword>
<dbReference type="Pfam" id="PF00106">
    <property type="entry name" value="adh_short"/>
    <property type="match status" value="1"/>
</dbReference>
<protein>
    <recommendedName>
        <fullName evidence="4">WW domain-containing oxidoreductase</fullName>
    </recommendedName>
</protein>
<dbReference type="Proteomes" id="UP000663880">
    <property type="component" value="Unassembled WGS sequence"/>
</dbReference>
<dbReference type="AlphaFoldDB" id="A0A821LY97"/>
<dbReference type="InterPro" id="IPR036291">
    <property type="entry name" value="NAD(P)-bd_dom_sf"/>
</dbReference>